<organism evidence="7">
    <name type="scientific">Thermocrispum agreste</name>
    <dbReference type="NCBI Taxonomy" id="37925"/>
    <lineage>
        <taxon>Bacteria</taxon>
        <taxon>Bacillati</taxon>
        <taxon>Actinomycetota</taxon>
        <taxon>Actinomycetes</taxon>
        <taxon>Pseudonocardiales</taxon>
        <taxon>Pseudonocardiaceae</taxon>
        <taxon>Thermocrispum</taxon>
    </lineage>
</organism>
<evidence type="ECO:0000313" key="6">
    <source>
        <dbReference type="EMBL" id="MFO7191551.1"/>
    </source>
</evidence>
<dbReference type="Proteomes" id="UP000249324">
    <property type="component" value="Unassembled WGS sequence"/>
</dbReference>
<reference evidence="7" key="2">
    <citation type="submission" date="2018-05" db="EMBL/GenBank/DDBJ databases">
        <authorList>
            <person name="Lanie J.A."/>
            <person name="Ng W.-L."/>
            <person name="Kazmierczak K.M."/>
            <person name="Andrzejewski T.M."/>
            <person name="Davidsen T.M."/>
            <person name="Wayne K.J."/>
            <person name="Tettelin H."/>
            <person name="Glass J.I."/>
            <person name="Rusch D."/>
            <person name="Podicherti R."/>
            <person name="Tsui H.-C.T."/>
            <person name="Winkler M.E."/>
        </authorList>
    </citation>
    <scope>NUCLEOTIDE SEQUENCE</scope>
    <source>
        <strain evidence="7">ZC4RG45</strain>
    </source>
</reference>
<reference evidence="6" key="1">
    <citation type="submission" date="2018-05" db="EMBL/GenBank/DDBJ databases">
        <authorList>
            <person name="Moura L."/>
            <person name="Setubal J.C."/>
        </authorList>
    </citation>
    <scope>NUCLEOTIDE SEQUENCE</scope>
    <source>
        <strain evidence="6">ZC4RG45</strain>
    </source>
</reference>
<dbReference type="EMBL" id="QGUI01000386">
    <property type="protein sequence ID" value="PZM96448.1"/>
    <property type="molecule type" value="Genomic_DNA"/>
</dbReference>
<evidence type="ECO:0000313" key="7">
    <source>
        <dbReference type="EMBL" id="PZM96448.1"/>
    </source>
</evidence>
<dbReference type="GO" id="GO:0003677">
    <property type="term" value="F:DNA binding"/>
    <property type="evidence" value="ECO:0007669"/>
    <property type="project" value="UniProtKB-KW"/>
</dbReference>
<keyword evidence="1" id="KW-0678">Repressor</keyword>
<dbReference type="SUPFAM" id="SSF46955">
    <property type="entry name" value="Putative DNA-binding domain"/>
    <property type="match status" value="1"/>
</dbReference>
<accession>A0A2W4JED9</accession>
<dbReference type="InterPro" id="IPR000551">
    <property type="entry name" value="MerR-type_HTH_dom"/>
</dbReference>
<dbReference type="PROSITE" id="PS50937">
    <property type="entry name" value="HTH_MERR_2"/>
    <property type="match status" value="1"/>
</dbReference>
<dbReference type="InterPro" id="IPR009061">
    <property type="entry name" value="DNA-bd_dom_put_sf"/>
</dbReference>
<name>A0A2W4JED9_9PSEU</name>
<dbReference type="GO" id="GO:0003700">
    <property type="term" value="F:DNA-binding transcription factor activity"/>
    <property type="evidence" value="ECO:0007669"/>
    <property type="project" value="InterPro"/>
</dbReference>
<dbReference type="PANTHER" id="PTHR30204:SF69">
    <property type="entry name" value="MERR-FAMILY TRANSCRIPTIONAL REGULATOR"/>
    <property type="match status" value="1"/>
</dbReference>
<dbReference type="EMBL" id="QGUI02000036">
    <property type="protein sequence ID" value="MFO7191551.1"/>
    <property type="molecule type" value="Genomic_DNA"/>
</dbReference>
<reference evidence="6 8" key="3">
    <citation type="journal article" date="2021" name="BMC Genomics">
        <title>Genome-resolved metagenome and metatranscriptome analyses of thermophilic composting reveal key bacterial players and their metabolic interactions.</title>
        <authorList>
            <person name="Braga L.P.P."/>
            <person name="Pereira R.V."/>
            <person name="Martins L.F."/>
            <person name="Moura L.M.S."/>
            <person name="Sanchez F.B."/>
            <person name="Patane J.S.L."/>
            <person name="da Silva A.M."/>
            <person name="Setubal J.C."/>
        </authorList>
    </citation>
    <scope>NUCLEOTIDE SEQUENCE [LARGE SCALE GENOMIC DNA]</scope>
    <source>
        <strain evidence="6">ZC4RG45</strain>
    </source>
</reference>
<keyword evidence="3" id="KW-0238">DNA-binding</keyword>
<proteinExistence type="predicted"/>
<evidence type="ECO:0000256" key="1">
    <source>
        <dbReference type="ARBA" id="ARBA00022491"/>
    </source>
</evidence>
<keyword evidence="4" id="KW-0804">Transcription</keyword>
<dbReference type="Gene3D" id="1.10.1660.10">
    <property type="match status" value="1"/>
</dbReference>
<dbReference type="InterPro" id="IPR047057">
    <property type="entry name" value="MerR_fam"/>
</dbReference>
<keyword evidence="2" id="KW-0805">Transcription regulation</keyword>
<protein>
    <submittedName>
        <fullName evidence="7">Heavy metal-responsive transcriptional regulator</fullName>
    </submittedName>
</protein>
<sequence>MSTTVAAGLRVADLAKATGVRPDTIRYYERVGLLPPPPRTSSGYRAYPPSAVDRVRFIQGCRRLGLRLREISDLLAVRDTGVCPCEPAETLLQRRIAELDAELSRLTALRDTLAGMVRDLPRGRCPDISPGEWCPEPASAERR</sequence>
<evidence type="ECO:0000256" key="4">
    <source>
        <dbReference type="ARBA" id="ARBA00023163"/>
    </source>
</evidence>
<gene>
    <name evidence="6" type="ORF">DIU77_004855</name>
    <name evidence="7" type="ORF">DIU77_10750</name>
</gene>
<dbReference type="PANTHER" id="PTHR30204">
    <property type="entry name" value="REDOX-CYCLING DRUG-SENSING TRANSCRIPTIONAL ACTIVATOR SOXR"/>
    <property type="match status" value="1"/>
</dbReference>
<evidence type="ECO:0000259" key="5">
    <source>
        <dbReference type="PROSITE" id="PS50937"/>
    </source>
</evidence>
<dbReference type="AlphaFoldDB" id="A0A2W4JED9"/>
<evidence type="ECO:0000313" key="8">
    <source>
        <dbReference type="Proteomes" id="UP000249324"/>
    </source>
</evidence>
<dbReference type="SMART" id="SM00422">
    <property type="entry name" value="HTH_MERR"/>
    <property type="match status" value="1"/>
</dbReference>
<reference evidence="6" key="4">
    <citation type="submission" date="2023-08" db="EMBL/GenBank/DDBJ databases">
        <authorList>
            <person name="Guima S.E.S."/>
            <person name="Martins L.F."/>
            <person name="Silva A.M."/>
            <person name="Setubal J.C."/>
        </authorList>
    </citation>
    <scope>NUCLEOTIDE SEQUENCE</scope>
    <source>
        <strain evidence="6">ZC4RG45</strain>
    </source>
</reference>
<feature type="domain" description="HTH merR-type" evidence="5">
    <location>
        <begin position="8"/>
        <end position="77"/>
    </location>
</feature>
<dbReference type="STRING" id="1111738.GCA_000427905_02039"/>
<dbReference type="Pfam" id="PF13411">
    <property type="entry name" value="MerR_1"/>
    <property type="match status" value="1"/>
</dbReference>
<evidence type="ECO:0000256" key="2">
    <source>
        <dbReference type="ARBA" id="ARBA00023015"/>
    </source>
</evidence>
<comment type="caution">
    <text evidence="7">The sequence shown here is derived from an EMBL/GenBank/DDBJ whole genome shotgun (WGS) entry which is preliminary data.</text>
</comment>
<dbReference type="PRINTS" id="PR00040">
    <property type="entry name" value="HTHMERR"/>
</dbReference>
<dbReference type="CDD" id="cd04770">
    <property type="entry name" value="HTH_HMRTR"/>
    <property type="match status" value="1"/>
</dbReference>
<evidence type="ECO:0000256" key="3">
    <source>
        <dbReference type="ARBA" id="ARBA00023125"/>
    </source>
</evidence>